<gene>
    <name evidence="2" type="ORF">XENOCAPTIV_022751</name>
</gene>
<dbReference type="EMBL" id="JAHRIN010050923">
    <property type="protein sequence ID" value="MEQ2209032.1"/>
    <property type="molecule type" value="Genomic_DNA"/>
</dbReference>
<reference evidence="2 3" key="1">
    <citation type="submission" date="2021-06" db="EMBL/GenBank/DDBJ databases">
        <authorList>
            <person name="Palmer J.M."/>
        </authorList>
    </citation>
    <scope>NUCLEOTIDE SEQUENCE [LARGE SCALE GENOMIC DNA]</scope>
    <source>
        <strain evidence="2 3">XC_2019</strain>
        <tissue evidence="2">Muscle</tissue>
    </source>
</reference>
<evidence type="ECO:0000313" key="3">
    <source>
        <dbReference type="Proteomes" id="UP001434883"/>
    </source>
</evidence>
<dbReference type="InterPro" id="IPR046460">
    <property type="entry name" value="UNC80_C"/>
</dbReference>
<organism evidence="2 3">
    <name type="scientific">Xenoophorus captivus</name>
    <dbReference type="NCBI Taxonomy" id="1517983"/>
    <lineage>
        <taxon>Eukaryota</taxon>
        <taxon>Metazoa</taxon>
        <taxon>Chordata</taxon>
        <taxon>Craniata</taxon>
        <taxon>Vertebrata</taxon>
        <taxon>Euteleostomi</taxon>
        <taxon>Actinopterygii</taxon>
        <taxon>Neopterygii</taxon>
        <taxon>Teleostei</taxon>
        <taxon>Neoteleostei</taxon>
        <taxon>Acanthomorphata</taxon>
        <taxon>Ovalentaria</taxon>
        <taxon>Atherinomorphae</taxon>
        <taxon>Cyprinodontiformes</taxon>
        <taxon>Goodeidae</taxon>
        <taxon>Xenoophorus</taxon>
    </lineage>
</organism>
<dbReference type="PANTHER" id="PTHR31781">
    <property type="entry name" value="UNC80"/>
    <property type="match status" value="1"/>
</dbReference>
<protein>
    <recommendedName>
        <fullName evidence="1">Protein UNC80 C-terminal domain-containing protein</fullName>
    </recommendedName>
</protein>
<sequence length="252" mass="28135">MGVVGPSSVADGLPLLHLSPYLSPPLPFSTAVVRLVALQIQALKDDFPLSHVISPFTNQERREGMLLNLLIPFVLTVGSGSKALKVVLVCFERSLGNQWYPDSQEEITARHHIADQLERRFIPRPLCKSSLFAEFNNELKILKEAVHSGSGQIIKLLHVPKIIIKKFGLLTLICSPFQQHTKERHQSAQWAPLRQPTGSVWPPCHAPIRAPARFGNRIASRHANHHRTHSAALMRMTKRVLNNTAFQLGMGL</sequence>
<feature type="domain" description="Protein UNC80 C-terminal" evidence="1">
    <location>
        <begin position="102"/>
        <end position="146"/>
    </location>
</feature>
<feature type="domain" description="Protein UNC80 C-terminal" evidence="1">
    <location>
        <begin position="1"/>
        <end position="82"/>
    </location>
</feature>
<accession>A0ABV0RNS3</accession>
<dbReference type="PANTHER" id="PTHR31781:SF1">
    <property type="entry name" value="PROTEIN UNC-80 HOMOLOG"/>
    <property type="match status" value="1"/>
</dbReference>
<keyword evidence="3" id="KW-1185">Reference proteome</keyword>
<comment type="caution">
    <text evidence="2">The sequence shown here is derived from an EMBL/GenBank/DDBJ whole genome shotgun (WGS) entry which is preliminary data.</text>
</comment>
<dbReference type="Pfam" id="PF20262">
    <property type="entry name" value="UNC80_C"/>
    <property type="match status" value="2"/>
</dbReference>
<proteinExistence type="predicted"/>
<name>A0ABV0RNS3_9TELE</name>
<evidence type="ECO:0000259" key="1">
    <source>
        <dbReference type="Pfam" id="PF20262"/>
    </source>
</evidence>
<dbReference type="Proteomes" id="UP001434883">
    <property type="component" value="Unassembled WGS sequence"/>
</dbReference>
<evidence type="ECO:0000313" key="2">
    <source>
        <dbReference type="EMBL" id="MEQ2209032.1"/>
    </source>
</evidence>